<dbReference type="InterPro" id="IPR012341">
    <property type="entry name" value="6hp_glycosidase-like_sf"/>
</dbReference>
<feature type="domain" description="Alpha fucosidase A-like C-terminal" evidence="2">
    <location>
        <begin position="701"/>
        <end position="761"/>
    </location>
</feature>
<dbReference type="Pfam" id="PF21307">
    <property type="entry name" value="Glyco_hydro_95_C"/>
    <property type="match status" value="1"/>
</dbReference>
<feature type="domain" description="Glycosyl hydrolase family 95 N-terminal" evidence="1">
    <location>
        <begin position="63"/>
        <end position="102"/>
    </location>
</feature>
<sequence length="778" mass="86313">MSHTRRTILKAGSVIGAGAAIGGLRTFTAQAEEVDRPASVQLVSEQDATTFFHLAPAVESRIIEQGLPIGNGRLGALVGGNPASDSFYVTDVSLWAGDKNDVLDNEGQFPYERVHFGTFNVLAQAAVSIPEHAPNVITRYRRTLDISNGIVTSSYEYKGTRYRREVYSSHPDDVIVMRLTRDGRGAHTGTISITGTHNESTVDGTISGKLDNGLKYAAVVQAASRGGRIGLKDNQVTFTDCAEVVIVISGGTNYVPRYEIGYMNASADPLAIARDKATKTLKASGDALLATHVRDYQSLYNRMTVNFGQSSRHQRSMDTWSRLVVRGTPGAAADPELEASYLQFGRYLMITGSRDNLPLNLQGLWLHNNTPDWMADYHTDVNVQMNYWMADRAGLSDCFEPFADYCVAQLPGWTKTTQELFLDPRNRFRNSSGKVGGWAVAYSTNIYGGSGWWWHSGGNAWICNSLWEHYEYTQDRAYLAKIYPLLKGACEFWEHRLIMDPVRQKLVADKDWSPEHGPQDAIGITYAQELCWDLFEHFRAASTILNKDRAYAQTIAGLQEKLYMPEVSPKSGWLQEWMSPDNLGETTHRHLSGLIGFFPGDRIKTDTSPRELVEGVRQQLIARGMDSFGWACAWRALCWARLKDSERAYQLFLNVLRPSVSNSNGTAPNLFDMYSQGSYAIFQIDANFGAPSAMIEMLVYSRPGLIELLPALPAQWAKTGKITGVGARGGFTVDVSWRDGKVTSATIHSTTGTETVVQFGSWRKNIRLRPGQSVTVRP</sequence>
<dbReference type="PROSITE" id="PS51318">
    <property type="entry name" value="TAT"/>
    <property type="match status" value="1"/>
</dbReference>
<dbReference type="GO" id="GO:0004560">
    <property type="term" value="F:alpha-L-fucosidase activity"/>
    <property type="evidence" value="ECO:0007669"/>
    <property type="project" value="InterPro"/>
</dbReference>
<dbReference type="GO" id="GO:0005975">
    <property type="term" value="P:carbohydrate metabolic process"/>
    <property type="evidence" value="ECO:0007669"/>
    <property type="project" value="InterPro"/>
</dbReference>
<dbReference type="InterPro" id="IPR016518">
    <property type="entry name" value="Alpha-L-fucosidase"/>
</dbReference>
<evidence type="ECO:0000313" key="5">
    <source>
        <dbReference type="Proteomes" id="UP000192674"/>
    </source>
</evidence>
<evidence type="ECO:0000259" key="2">
    <source>
        <dbReference type="Pfam" id="PF21307"/>
    </source>
</evidence>
<proteinExistence type="predicted"/>
<dbReference type="PANTHER" id="PTHR31084">
    <property type="entry name" value="ALPHA-L-FUCOSIDASE 2"/>
    <property type="match status" value="1"/>
</dbReference>
<dbReference type="Pfam" id="PF22124">
    <property type="entry name" value="Glyco_hydro_95_cat"/>
    <property type="match status" value="1"/>
</dbReference>
<dbReference type="InterPro" id="IPR054363">
    <property type="entry name" value="GH95_cat"/>
</dbReference>
<dbReference type="InterPro" id="IPR006311">
    <property type="entry name" value="TAT_signal"/>
</dbReference>
<evidence type="ECO:0000313" key="4">
    <source>
        <dbReference type="EMBL" id="SMD21946.1"/>
    </source>
</evidence>
<evidence type="ECO:0000259" key="3">
    <source>
        <dbReference type="Pfam" id="PF22124"/>
    </source>
</evidence>
<dbReference type="PIRSF" id="PIRSF007663">
    <property type="entry name" value="UCP007663"/>
    <property type="match status" value="1"/>
</dbReference>
<dbReference type="InterPro" id="IPR049053">
    <property type="entry name" value="AFCA-like_C"/>
</dbReference>
<dbReference type="InterPro" id="IPR027414">
    <property type="entry name" value="GH95_N_dom"/>
</dbReference>
<dbReference type="Pfam" id="PF14498">
    <property type="entry name" value="Glyco_hyd_65N_2"/>
    <property type="match status" value="2"/>
</dbReference>
<gene>
    <name evidence="4" type="ORF">SAMN05661093_07222</name>
</gene>
<name>A0A1W2FJQ2_KIBAR</name>
<evidence type="ECO:0000259" key="1">
    <source>
        <dbReference type="Pfam" id="PF14498"/>
    </source>
</evidence>
<organism evidence="4 5">
    <name type="scientific">Kibdelosporangium aridum</name>
    <dbReference type="NCBI Taxonomy" id="2030"/>
    <lineage>
        <taxon>Bacteria</taxon>
        <taxon>Bacillati</taxon>
        <taxon>Actinomycetota</taxon>
        <taxon>Actinomycetes</taxon>
        <taxon>Pseudonocardiales</taxon>
        <taxon>Pseudonocardiaceae</taxon>
        <taxon>Kibdelosporangium</taxon>
    </lineage>
</organism>
<dbReference type="SUPFAM" id="SSF48208">
    <property type="entry name" value="Six-hairpin glycosidases"/>
    <property type="match status" value="1"/>
</dbReference>
<dbReference type="OrthoDB" id="9802600at2"/>
<dbReference type="InterPro" id="IPR008928">
    <property type="entry name" value="6-hairpin_glycosidase_sf"/>
</dbReference>
<dbReference type="PANTHER" id="PTHR31084:SF3">
    <property type="entry name" value="ALPHA-FUCOSIDASE A"/>
    <property type="match status" value="1"/>
</dbReference>
<protein>
    <submittedName>
        <fullName evidence="4">Glycosyl hydrolase family 65, N-terminal domain</fullName>
    </submittedName>
</protein>
<dbReference type="AlphaFoldDB" id="A0A1W2FJQ2"/>
<accession>A0A1W2FJQ2</accession>
<feature type="domain" description="Glycosyl hydrolase family 95 N-terminal" evidence="1">
    <location>
        <begin position="131"/>
        <end position="255"/>
    </location>
</feature>
<reference evidence="4 5" key="1">
    <citation type="submission" date="2017-04" db="EMBL/GenBank/DDBJ databases">
        <authorList>
            <person name="Afonso C.L."/>
            <person name="Miller P.J."/>
            <person name="Scott M.A."/>
            <person name="Spackman E."/>
            <person name="Goraichik I."/>
            <person name="Dimitrov K.M."/>
            <person name="Suarez D.L."/>
            <person name="Swayne D.E."/>
        </authorList>
    </citation>
    <scope>NUCLEOTIDE SEQUENCE [LARGE SCALE GENOMIC DNA]</scope>
    <source>
        <strain evidence="4 5">DSM 43828</strain>
    </source>
</reference>
<dbReference type="Proteomes" id="UP000192674">
    <property type="component" value="Unassembled WGS sequence"/>
</dbReference>
<keyword evidence="5" id="KW-1185">Reference proteome</keyword>
<keyword evidence="4" id="KW-0378">Hydrolase</keyword>
<dbReference type="Gene3D" id="1.50.10.10">
    <property type="match status" value="1"/>
</dbReference>
<feature type="domain" description="Glycosyl hydrolase family 95 catalytic" evidence="3">
    <location>
        <begin position="286"/>
        <end position="698"/>
    </location>
</feature>
<dbReference type="EMBL" id="FWXV01000007">
    <property type="protein sequence ID" value="SMD21946.1"/>
    <property type="molecule type" value="Genomic_DNA"/>
</dbReference>
<dbReference type="RefSeq" id="WP_084431071.1">
    <property type="nucleotide sequence ID" value="NZ_FWXV01000007.1"/>
</dbReference>